<sequence length="123" mass="13180">MPEVWMSVRLPDGSTEHCYSPSTVLEARFAVGTRHPAAVFLERIQAVLVEASERVFASRGFYCTGAAAESTRLAQRLAGFVADPAAVVEILGLSRARPAAQDTPGEPDETLSCGLVSRTEKES</sequence>
<dbReference type="STRING" id="502025.Hoch_4747"/>
<dbReference type="HOGENOM" id="CLU_163946_0_0_7"/>
<reference evidence="2 3" key="1">
    <citation type="journal article" date="2010" name="Stand. Genomic Sci.">
        <title>Complete genome sequence of Haliangium ochraceum type strain (SMP-2).</title>
        <authorList>
            <consortium name="US DOE Joint Genome Institute (JGI-PGF)"/>
            <person name="Ivanova N."/>
            <person name="Daum C."/>
            <person name="Lang E."/>
            <person name="Abt B."/>
            <person name="Kopitz M."/>
            <person name="Saunders E."/>
            <person name="Lapidus A."/>
            <person name="Lucas S."/>
            <person name="Glavina Del Rio T."/>
            <person name="Nolan M."/>
            <person name="Tice H."/>
            <person name="Copeland A."/>
            <person name="Cheng J.F."/>
            <person name="Chen F."/>
            <person name="Bruce D."/>
            <person name="Goodwin L."/>
            <person name="Pitluck S."/>
            <person name="Mavromatis K."/>
            <person name="Pati A."/>
            <person name="Mikhailova N."/>
            <person name="Chen A."/>
            <person name="Palaniappan K."/>
            <person name="Land M."/>
            <person name="Hauser L."/>
            <person name="Chang Y.J."/>
            <person name="Jeffries C.D."/>
            <person name="Detter J.C."/>
            <person name="Brettin T."/>
            <person name="Rohde M."/>
            <person name="Goker M."/>
            <person name="Bristow J."/>
            <person name="Markowitz V."/>
            <person name="Eisen J.A."/>
            <person name="Hugenholtz P."/>
            <person name="Kyrpides N.C."/>
            <person name="Klenk H.P."/>
        </authorList>
    </citation>
    <scope>NUCLEOTIDE SEQUENCE [LARGE SCALE GENOMIC DNA]</scope>
    <source>
        <strain evidence="3">DSM 14365 / CIP 107738 / JCM 11303 / AJ 13395 / SMP-2</strain>
    </source>
</reference>
<dbReference type="KEGG" id="hoh:Hoch_4747"/>
<gene>
    <name evidence="2" type="ordered locus">Hoch_4747</name>
</gene>
<protein>
    <recommendedName>
        <fullName evidence="4">MSMEG_0570 family nitrogen starvation response protein</fullName>
    </recommendedName>
</protein>
<feature type="region of interest" description="Disordered" evidence="1">
    <location>
        <begin position="97"/>
        <end position="123"/>
    </location>
</feature>
<dbReference type="AlphaFoldDB" id="D0LSL5"/>
<evidence type="ECO:0000313" key="2">
    <source>
        <dbReference type="EMBL" id="ACY17237.1"/>
    </source>
</evidence>
<dbReference type="eggNOG" id="COG2072">
    <property type="taxonomic scope" value="Bacteria"/>
</dbReference>
<dbReference type="RefSeq" id="WP_012829835.1">
    <property type="nucleotide sequence ID" value="NC_013440.1"/>
</dbReference>
<proteinExistence type="predicted"/>
<dbReference type="EMBL" id="CP001804">
    <property type="protein sequence ID" value="ACY17237.1"/>
    <property type="molecule type" value="Genomic_DNA"/>
</dbReference>
<evidence type="ECO:0000256" key="1">
    <source>
        <dbReference type="SAM" id="MobiDB-lite"/>
    </source>
</evidence>
<dbReference type="OrthoDB" id="195104at2"/>
<accession>D0LSL5</accession>
<evidence type="ECO:0000313" key="3">
    <source>
        <dbReference type="Proteomes" id="UP000001880"/>
    </source>
</evidence>
<dbReference type="InterPro" id="IPR023846">
    <property type="entry name" value="CHP04042_MSMEG0570"/>
</dbReference>
<dbReference type="Proteomes" id="UP000001880">
    <property type="component" value="Chromosome"/>
</dbReference>
<name>D0LSL5_HALO1</name>
<keyword evidence="3" id="KW-1185">Reference proteome</keyword>
<dbReference type="NCBIfam" id="TIGR04042">
    <property type="entry name" value="MSMEG_0570_fam"/>
    <property type="match status" value="1"/>
</dbReference>
<evidence type="ECO:0008006" key="4">
    <source>
        <dbReference type="Google" id="ProtNLM"/>
    </source>
</evidence>
<organism evidence="2 3">
    <name type="scientific">Haliangium ochraceum (strain DSM 14365 / JCM 11303 / SMP-2)</name>
    <dbReference type="NCBI Taxonomy" id="502025"/>
    <lineage>
        <taxon>Bacteria</taxon>
        <taxon>Pseudomonadati</taxon>
        <taxon>Myxococcota</taxon>
        <taxon>Polyangia</taxon>
        <taxon>Haliangiales</taxon>
        <taxon>Kofleriaceae</taxon>
        <taxon>Haliangium</taxon>
    </lineage>
</organism>